<evidence type="ECO:0000313" key="2">
    <source>
        <dbReference type="EMBL" id="MDT7830894.1"/>
    </source>
</evidence>
<evidence type="ECO:0000256" key="1">
    <source>
        <dbReference type="SAM" id="SignalP"/>
    </source>
</evidence>
<keyword evidence="3" id="KW-1185">Reference proteome</keyword>
<dbReference type="RefSeq" id="WP_349240150.1">
    <property type="nucleotide sequence ID" value="NZ_JAVTTO010000001.1"/>
</dbReference>
<reference evidence="2 3" key="1">
    <citation type="submission" date="2023-09" db="EMBL/GenBank/DDBJ databases">
        <title>Novel taxa isolated from Blanes Bay.</title>
        <authorList>
            <person name="Rey-Velasco X."/>
            <person name="Lucena T."/>
        </authorList>
    </citation>
    <scope>NUCLEOTIDE SEQUENCE [LARGE SCALE GENOMIC DNA]</scope>
    <source>
        <strain evidence="2 3">S356</strain>
    </source>
</reference>
<gene>
    <name evidence="2" type="ORF">RQM59_00795</name>
</gene>
<name>A0ABU3LAX6_9FLAO</name>
<dbReference type="Proteomes" id="UP001257277">
    <property type="component" value="Unassembled WGS sequence"/>
</dbReference>
<evidence type="ECO:0008006" key="4">
    <source>
        <dbReference type="Google" id="ProtNLM"/>
    </source>
</evidence>
<sequence>MKLKSLFLLLTLFVFYSSCKNNSKPSKNSINTSEKKSVKNISELTYVEIYYALFTNNNGGMDFHGDAFGQGAVSSLSMTEVNDDCGKGFFLTNTSDKNIDLAVKSSFSFPGNPTNEIVRAYKIKPAEKISIGNSKLCYDGKEFMIQKDVISAGFSTNLEK</sequence>
<organism evidence="2 3">
    <name type="scientific">Asprobacillus argus</name>
    <dbReference type="NCBI Taxonomy" id="3076534"/>
    <lineage>
        <taxon>Bacteria</taxon>
        <taxon>Pseudomonadati</taxon>
        <taxon>Bacteroidota</taxon>
        <taxon>Flavobacteriia</taxon>
        <taxon>Flavobacteriales</taxon>
        <taxon>Flavobacteriaceae</taxon>
        <taxon>Asprobacillus</taxon>
    </lineage>
</organism>
<feature type="signal peptide" evidence="1">
    <location>
        <begin position="1"/>
        <end position="23"/>
    </location>
</feature>
<protein>
    <recommendedName>
        <fullName evidence="4">Lipoprotein</fullName>
    </recommendedName>
</protein>
<accession>A0ABU3LAX6</accession>
<feature type="chain" id="PRO_5047376123" description="Lipoprotein" evidence="1">
    <location>
        <begin position="24"/>
        <end position="160"/>
    </location>
</feature>
<keyword evidence="1" id="KW-0732">Signal</keyword>
<dbReference type="EMBL" id="JAVTTO010000001">
    <property type="protein sequence ID" value="MDT7830894.1"/>
    <property type="molecule type" value="Genomic_DNA"/>
</dbReference>
<proteinExistence type="predicted"/>
<comment type="caution">
    <text evidence="2">The sequence shown here is derived from an EMBL/GenBank/DDBJ whole genome shotgun (WGS) entry which is preliminary data.</text>
</comment>
<evidence type="ECO:0000313" key="3">
    <source>
        <dbReference type="Proteomes" id="UP001257277"/>
    </source>
</evidence>